<dbReference type="Proteomes" id="UP000276834">
    <property type="component" value="Unassembled WGS sequence"/>
</dbReference>
<comment type="subcellular location">
    <subcellularLocation>
        <location evidence="1">Cytoplasm</location>
        <location evidence="1">Cytosol</location>
    </subcellularLocation>
</comment>
<dbReference type="InterPro" id="IPR049437">
    <property type="entry name" value="tRNA-synt_1c_C2"/>
</dbReference>
<comment type="similarity">
    <text evidence="2 17">Belongs to the class-I aminoacyl-tRNA synthetase family.</text>
</comment>
<evidence type="ECO:0000259" key="18">
    <source>
        <dbReference type="Pfam" id="PF00749"/>
    </source>
</evidence>
<dbReference type="InterPro" id="IPR011035">
    <property type="entry name" value="Ribosomal_bL25/Gln-tRNA_synth"/>
</dbReference>
<dbReference type="InterPro" id="IPR004514">
    <property type="entry name" value="Gln-tRNA-synth"/>
</dbReference>
<evidence type="ECO:0000256" key="10">
    <source>
        <dbReference type="ARBA" id="ARBA00022990"/>
    </source>
</evidence>
<dbReference type="STRING" id="44316.ENSEGOP00005009270"/>
<dbReference type="CDD" id="cd00807">
    <property type="entry name" value="GlnRS_core"/>
    <property type="match status" value="1"/>
</dbReference>
<accession>A0A3L8SB84</accession>
<keyword evidence="9 17" id="KW-0648">Protein biosynthesis</keyword>
<evidence type="ECO:0000259" key="22">
    <source>
        <dbReference type="Pfam" id="PF20974"/>
    </source>
</evidence>
<dbReference type="FunFam" id="1.10.8.1290:FF:000001">
    <property type="entry name" value="Glutamine--tRNA ligase"/>
    <property type="match status" value="1"/>
</dbReference>
<organism evidence="23 24">
    <name type="scientific">Chloebia gouldiae</name>
    <name type="common">Gouldian finch</name>
    <name type="synonym">Erythrura gouldiae</name>
    <dbReference type="NCBI Taxonomy" id="44316"/>
    <lineage>
        <taxon>Eukaryota</taxon>
        <taxon>Metazoa</taxon>
        <taxon>Chordata</taxon>
        <taxon>Craniata</taxon>
        <taxon>Vertebrata</taxon>
        <taxon>Euteleostomi</taxon>
        <taxon>Archelosauria</taxon>
        <taxon>Archosauria</taxon>
        <taxon>Dinosauria</taxon>
        <taxon>Saurischia</taxon>
        <taxon>Theropoda</taxon>
        <taxon>Coelurosauria</taxon>
        <taxon>Aves</taxon>
        <taxon>Neognathae</taxon>
        <taxon>Neoaves</taxon>
        <taxon>Telluraves</taxon>
        <taxon>Australaves</taxon>
        <taxon>Passeriformes</taxon>
        <taxon>Passeroidea</taxon>
        <taxon>Passeridae</taxon>
        <taxon>Chloebia</taxon>
    </lineage>
</organism>
<dbReference type="Pfam" id="PF04558">
    <property type="entry name" value="tRNA_synt_1c_R1"/>
    <property type="match status" value="1"/>
</dbReference>
<dbReference type="InterPro" id="IPR020058">
    <property type="entry name" value="Glu/Gln-tRNA-synth_Ib_cat-dom"/>
</dbReference>
<keyword evidence="11 17" id="KW-0030">Aminoacyl-tRNA synthetase</keyword>
<evidence type="ECO:0000259" key="19">
    <source>
        <dbReference type="Pfam" id="PF03950"/>
    </source>
</evidence>
<dbReference type="InterPro" id="IPR042559">
    <property type="entry name" value="Gln-tRNA-synth_Ib_RNA-bd_N_2"/>
</dbReference>
<evidence type="ECO:0000256" key="4">
    <source>
        <dbReference type="ARBA" id="ARBA00022490"/>
    </source>
</evidence>
<keyword evidence="5" id="KW-0597">Phosphoprotein</keyword>
<dbReference type="InterPro" id="IPR014729">
    <property type="entry name" value="Rossmann-like_a/b/a_fold"/>
</dbReference>
<feature type="domain" description="Glutaminyl-tRNA synthetase class Ib non-specific RNA-binding" evidence="21">
    <location>
        <begin position="14"/>
        <end position="172"/>
    </location>
</feature>
<dbReference type="GO" id="GO:0006425">
    <property type="term" value="P:glutaminyl-tRNA aminoacylation"/>
    <property type="evidence" value="ECO:0007669"/>
    <property type="project" value="InterPro"/>
</dbReference>
<keyword evidence="8 17" id="KW-0067">ATP-binding</keyword>
<dbReference type="GO" id="GO:0005524">
    <property type="term" value="F:ATP binding"/>
    <property type="evidence" value="ECO:0007669"/>
    <property type="project" value="UniProtKB-KW"/>
</dbReference>
<dbReference type="EMBL" id="QUSF01000032">
    <property type="protein sequence ID" value="RLV99488.1"/>
    <property type="molecule type" value="Genomic_DNA"/>
</dbReference>
<feature type="domain" description="Glutamyl/glutaminyl-tRNA synthetase class Ib catalytic" evidence="18">
    <location>
        <begin position="272"/>
        <end position="302"/>
    </location>
</feature>
<dbReference type="FunFam" id="2.40.240.10:FF:000008">
    <property type="entry name" value="probable glutamine--tRNA ligase"/>
    <property type="match status" value="1"/>
</dbReference>
<comment type="subunit">
    <text evidence="15">Monomer. Part of a multisubunit complex that groups tRNA ligases for Arg (RARS1), Asp (DARS1), Gln (QARS1), Ile (IARS1), Leu (LARS1), Lys (KARS1), Met (MARS1) the bifunctional ligase for Glu and Pro (EPRS1) and the auxiliary subunits AIMP1/p43, AIMP2/p38 and EEF1E1/p18. Interacts with RARS1. Part of a complex composed of RARS1, QARS1 and AIMP1.</text>
</comment>
<feature type="domain" description="Glutamyl/glutaminyl-tRNA synthetase class Ib catalytic" evidence="18">
    <location>
        <begin position="337"/>
        <end position="647"/>
    </location>
</feature>
<keyword evidence="4" id="KW-0963">Cytoplasm</keyword>
<evidence type="ECO:0000256" key="15">
    <source>
        <dbReference type="ARBA" id="ARBA00062609"/>
    </source>
</evidence>
<dbReference type="PANTHER" id="PTHR43097">
    <property type="entry name" value="GLUTAMINE-TRNA LIGASE"/>
    <property type="match status" value="1"/>
</dbReference>
<evidence type="ECO:0000256" key="6">
    <source>
        <dbReference type="ARBA" id="ARBA00022598"/>
    </source>
</evidence>
<evidence type="ECO:0000313" key="23">
    <source>
        <dbReference type="EMBL" id="RLV99488.1"/>
    </source>
</evidence>
<keyword evidence="7 17" id="KW-0547">Nucleotide-binding</keyword>
<evidence type="ECO:0000256" key="14">
    <source>
        <dbReference type="ARBA" id="ARBA00058106"/>
    </source>
</evidence>
<dbReference type="PANTHER" id="PTHR43097:SF4">
    <property type="entry name" value="GLUTAMINE--TRNA LIGASE"/>
    <property type="match status" value="1"/>
</dbReference>
<evidence type="ECO:0000256" key="17">
    <source>
        <dbReference type="RuleBase" id="RU363037"/>
    </source>
</evidence>
<dbReference type="Gene3D" id="1.10.10.2420">
    <property type="match status" value="1"/>
</dbReference>
<dbReference type="InterPro" id="IPR020059">
    <property type="entry name" value="Glu/Gln-tRNA-synth_Ib_codon-bd"/>
</dbReference>
<protein>
    <recommendedName>
        <fullName evidence="16">Glutamine--tRNA ligase</fullName>
        <ecNumber evidence="3">6.1.1.18</ecNumber>
    </recommendedName>
    <alternativeName>
        <fullName evidence="12">Glutaminyl-tRNA synthetase</fullName>
    </alternativeName>
</protein>
<dbReference type="GO" id="GO:0017101">
    <property type="term" value="C:aminoacyl-tRNA synthetase multienzyme complex"/>
    <property type="evidence" value="ECO:0007669"/>
    <property type="project" value="TreeGrafter"/>
</dbReference>
<keyword evidence="10" id="KW-0007">Acetylation</keyword>
<dbReference type="NCBIfam" id="TIGR00440">
    <property type="entry name" value="glnS"/>
    <property type="match status" value="1"/>
</dbReference>
<dbReference type="OrthoDB" id="10250478at2759"/>
<gene>
    <name evidence="23" type="ORF">DV515_00009801</name>
</gene>
<dbReference type="InterPro" id="IPR042558">
    <property type="entry name" value="Gln-tRNA-synth_Ib_RNA-bd_N_1"/>
</dbReference>
<sequence length="860" mass="96252">MAAAAAAMAAEEAEEALGLFTGIGLSEAKARETLRNGALSALLRQAVLQARSALGPALDKATGTLLYNAAARLKDPKHLGFLVGYIARREILTDLQLSAALEYVRSHPLEPLDVADFEQACGVGICITPEQIEEAVEAVISKHRAELLAERYHFNMGLLMGEARSQLRWADGKSIKNEVDLQVLHLLGPKTEADLEKKPKVPKARLAPAEKQKVAVVENGDMGTETKSLLEQLRGEALKFHKPGENYKTEGYVVTPNTMALLKQHLAITGGQVRTRFPPEPNGILHIGHAKAINFNFGYAKVKSTKPPWPLPFPAAWLLAWPCGPSGSSCSLSLRPQANGGVCFLRYDDTNPEKEEEKYFTAIREMVEWLGMARDGEGRIEAGARDTPAFRSCSWTFGVPPTCSMSPIPTGYQPYAVTHASDYFDQLYTWALELIRRGQAYVCHQKVEEIKGHNPPPSPWRDRPVEESLLLFEDMRKGKFGEGEATLRMKLVMEDGKMDPVAYRVKFTPHHRTGDKWCIYPTYDYTHCLCDSIEHITHSLCTKEFQARRSSYFWLCNALDVYCPVQWEYGRLNLLYTVVSKRKIIRLVETGAVRDWDDPRLFTLTALRRRGFPPEAINNFCARVGVTVAQATMEPHLLEACAREVLNEQAPRAMAVLEPLKVTITNFPAPKALEVLVPNFPADESRGFHKVPFHQTIYIEETDFREEADKGYKRLAPGQPVGLRHTGYVITVQNVIKDVSGRVIELEVTCTKSDVAEKPKAFIHWVSVPLACEVRLYERLFLHKNPEDPSEVPGGFLSDLNPDSLRVVHNALVDSSVRSARPFDKFQFERLGYFSVDPDSEEGKMVFNRTVTLKEDPGKA</sequence>
<dbReference type="InterPro" id="IPR020056">
    <property type="entry name" value="Rbsml_bL25/Gln-tRNA_synth_N"/>
</dbReference>
<keyword evidence="6 17" id="KW-0436">Ligase</keyword>
<evidence type="ECO:0000256" key="9">
    <source>
        <dbReference type="ARBA" id="ARBA00022917"/>
    </source>
</evidence>
<evidence type="ECO:0000256" key="5">
    <source>
        <dbReference type="ARBA" id="ARBA00022553"/>
    </source>
</evidence>
<dbReference type="PROSITE" id="PS00178">
    <property type="entry name" value="AA_TRNA_LIGASE_I"/>
    <property type="match status" value="1"/>
</dbReference>
<comment type="catalytic activity">
    <reaction evidence="13">
        <text>tRNA(Gln) + L-glutamine + ATP = L-glutaminyl-tRNA(Gln) + AMP + diphosphate</text>
        <dbReference type="Rhea" id="RHEA:20121"/>
        <dbReference type="Rhea" id="RHEA-COMP:9662"/>
        <dbReference type="Rhea" id="RHEA-COMP:9681"/>
        <dbReference type="ChEBI" id="CHEBI:30616"/>
        <dbReference type="ChEBI" id="CHEBI:33019"/>
        <dbReference type="ChEBI" id="CHEBI:58359"/>
        <dbReference type="ChEBI" id="CHEBI:78442"/>
        <dbReference type="ChEBI" id="CHEBI:78521"/>
        <dbReference type="ChEBI" id="CHEBI:456215"/>
        <dbReference type="EC" id="6.1.1.18"/>
    </reaction>
</comment>
<dbReference type="Gene3D" id="2.40.240.10">
    <property type="entry name" value="Ribosomal Protein L25, Chain P"/>
    <property type="match status" value="2"/>
</dbReference>
<dbReference type="SUPFAM" id="SSF52374">
    <property type="entry name" value="Nucleotidylyl transferase"/>
    <property type="match status" value="2"/>
</dbReference>
<evidence type="ECO:0000256" key="2">
    <source>
        <dbReference type="ARBA" id="ARBA00005594"/>
    </source>
</evidence>
<evidence type="ECO:0000259" key="21">
    <source>
        <dbReference type="Pfam" id="PF04558"/>
    </source>
</evidence>
<evidence type="ECO:0000259" key="20">
    <source>
        <dbReference type="Pfam" id="PF04557"/>
    </source>
</evidence>
<evidence type="ECO:0000256" key="16">
    <source>
        <dbReference type="ARBA" id="ARBA00073804"/>
    </source>
</evidence>
<evidence type="ECO:0000256" key="1">
    <source>
        <dbReference type="ARBA" id="ARBA00004514"/>
    </source>
</evidence>
<evidence type="ECO:0000256" key="13">
    <source>
        <dbReference type="ARBA" id="ARBA00048270"/>
    </source>
</evidence>
<name>A0A3L8SB84_CHLGU</name>
<dbReference type="Pfam" id="PF04557">
    <property type="entry name" value="tRNA_synt_1c_R2"/>
    <property type="match status" value="1"/>
</dbReference>
<evidence type="ECO:0000256" key="12">
    <source>
        <dbReference type="ARBA" id="ARBA00030466"/>
    </source>
</evidence>
<dbReference type="Pfam" id="PF00749">
    <property type="entry name" value="tRNA-synt_1c"/>
    <property type="match status" value="2"/>
</dbReference>
<dbReference type="GO" id="GO:0005829">
    <property type="term" value="C:cytosol"/>
    <property type="evidence" value="ECO:0007669"/>
    <property type="project" value="UniProtKB-SubCell"/>
</dbReference>
<dbReference type="Pfam" id="PF03950">
    <property type="entry name" value="tRNA-synt_1c_C"/>
    <property type="match status" value="1"/>
</dbReference>
<dbReference type="GO" id="GO:0004819">
    <property type="term" value="F:glutamine-tRNA ligase activity"/>
    <property type="evidence" value="ECO:0007669"/>
    <property type="project" value="UniProtKB-EC"/>
</dbReference>
<dbReference type="FunFam" id="1.10.10.2420:FF:000001">
    <property type="entry name" value="Glutamine--tRNA ligase cytoplasmic"/>
    <property type="match status" value="1"/>
</dbReference>
<evidence type="ECO:0000256" key="3">
    <source>
        <dbReference type="ARBA" id="ARBA00012836"/>
    </source>
</evidence>
<comment type="caution">
    <text evidence="23">The sequence shown here is derived from an EMBL/GenBank/DDBJ whole genome shotgun (WGS) entry which is preliminary data.</text>
</comment>
<dbReference type="InterPro" id="IPR007638">
    <property type="entry name" value="Gln-tRNA-synth_Ib_RNA-bd_2"/>
</dbReference>
<dbReference type="FunFam" id="3.40.50.620:FF:000037">
    <property type="entry name" value="Glutamine--tRNA ligase cytoplasmic"/>
    <property type="match status" value="1"/>
</dbReference>
<evidence type="ECO:0000313" key="24">
    <source>
        <dbReference type="Proteomes" id="UP000276834"/>
    </source>
</evidence>
<reference evidence="23 24" key="1">
    <citation type="journal article" date="2018" name="Proc. R. Soc. B">
        <title>A non-coding region near Follistatin controls head colour polymorphism in the Gouldian finch.</title>
        <authorList>
            <person name="Toomey M.B."/>
            <person name="Marques C.I."/>
            <person name="Andrade P."/>
            <person name="Araujo P.M."/>
            <person name="Sabatino S."/>
            <person name="Gazda M.A."/>
            <person name="Afonso S."/>
            <person name="Lopes R.J."/>
            <person name="Corbo J.C."/>
            <person name="Carneiro M."/>
        </authorList>
    </citation>
    <scope>NUCLEOTIDE SEQUENCE [LARGE SCALE GENOMIC DNA]</scope>
    <source>
        <strain evidence="23">Red01</strain>
        <tissue evidence="23">Muscle</tissue>
    </source>
</reference>
<dbReference type="Gene3D" id="3.40.50.620">
    <property type="entry name" value="HUPs"/>
    <property type="match status" value="2"/>
</dbReference>
<keyword evidence="24" id="KW-1185">Reference proteome</keyword>
<evidence type="ECO:0000256" key="8">
    <source>
        <dbReference type="ARBA" id="ARBA00022840"/>
    </source>
</evidence>
<dbReference type="AlphaFoldDB" id="A0A3L8SB84"/>
<proteinExistence type="inferred from homology"/>
<dbReference type="InterPro" id="IPR007639">
    <property type="entry name" value="Gln-tRNA-synth_Ib_RNA-bd_N"/>
</dbReference>
<dbReference type="EC" id="6.1.1.18" evidence="3"/>
<comment type="function">
    <text evidence="14">Glutamine--tRNA ligase. Plays a critical role in brain development.</text>
</comment>
<feature type="domain" description="Glutaminyl-tRNA synthetase class Ib non-specific RNA-binding" evidence="20">
    <location>
        <begin position="175"/>
        <end position="263"/>
    </location>
</feature>
<evidence type="ECO:0000256" key="11">
    <source>
        <dbReference type="ARBA" id="ARBA00023146"/>
    </source>
</evidence>
<dbReference type="Gene3D" id="1.10.8.1290">
    <property type="entry name" value="Glutaminyl-tRNA synthetase, non-specific RNA binding region part 1, domain 1"/>
    <property type="match status" value="1"/>
</dbReference>
<dbReference type="Pfam" id="PF20974">
    <property type="entry name" value="tRNA-synt_1c_C2"/>
    <property type="match status" value="1"/>
</dbReference>
<dbReference type="InterPro" id="IPR001412">
    <property type="entry name" value="aa-tRNA-synth_I_CS"/>
</dbReference>
<dbReference type="SUPFAM" id="SSF50715">
    <property type="entry name" value="Ribosomal protein L25-like"/>
    <property type="match status" value="1"/>
</dbReference>
<feature type="domain" description="tRNA synthetases class I (E and Q) anti-codon binding" evidence="22">
    <location>
        <begin position="762"/>
        <end position="837"/>
    </location>
</feature>
<evidence type="ECO:0000256" key="7">
    <source>
        <dbReference type="ARBA" id="ARBA00022741"/>
    </source>
</evidence>
<feature type="domain" description="Glutamyl/glutaminyl-tRNA synthetase class Ib anti-codon binding" evidence="19">
    <location>
        <begin position="650"/>
        <end position="750"/>
    </location>
</feature>
<dbReference type="InterPro" id="IPR050132">
    <property type="entry name" value="Gln/Glu-tRNA_Ligase"/>
</dbReference>
<dbReference type="FunFam" id="2.40.240.10:FF:000006">
    <property type="entry name" value="Putative glutamine--tRNA ligase"/>
    <property type="match status" value="1"/>
</dbReference>